<evidence type="ECO:0000256" key="1">
    <source>
        <dbReference type="SAM" id="MobiDB-lite"/>
    </source>
</evidence>
<gene>
    <name evidence="2" type="ORF">SSOG_06496</name>
</gene>
<organism evidence="2 3">
    <name type="scientific">Streptomyces himastatinicus ATCC 53653</name>
    <dbReference type="NCBI Taxonomy" id="457427"/>
    <lineage>
        <taxon>Bacteria</taxon>
        <taxon>Bacillati</taxon>
        <taxon>Actinomycetota</taxon>
        <taxon>Actinomycetes</taxon>
        <taxon>Kitasatosporales</taxon>
        <taxon>Streptomycetaceae</taxon>
        <taxon>Streptomyces</taxon>
        <taxon>Streptomyces violaceusniger group</taxon>
    </lineage>
</organism>
<evidence type="ECO:0000313" key="3">
    <source>
        <dbReference type="Proteomes" id="UP000003963"/>
    </source>
</evidence>
<dbReference type="HOGENOM" id="CLU_186968_0_0_11"/>
<reference evidence="2 3" key="1">
    <citation type="submission" date="2009-02" db="EMBL/GenBank/DDBJ databases">
        <title>Annotation of Streptomyces hygroscopicus strain ATCC 53653.</title>
        <authorList>
            <consortium name="The Broad Institute Genome Sequencing Platform"/>
            <consortium name="Broad Institute Microbial Sequencing Center"/>
            <person name="Fischbach M."/>
            <person name="Godfrey P."/>
            <person name="Ward D."/>
            <person name="Young S."/>
            <person name="Zeng Q."/>
            <person name="Koehrsen M."/>
            <person name="Alvarado L."/>
            <person name="Berlin A.M."/>
            <person name="Bochicchio J."/>
            <person name="Borenstein D."/>
            <person name="Chapman S.B."/>
            <person name="Chen Z."/>
            <person name="Engels R."/>
            <person name="Freedman E."/>
            <person name="Gellesch M."/>
            <person name="Goldberg J."/>
            <person name="Griggs A."/>
            <person name="Gujja S."/>
            <person name="Heilman E.R."/>
            <person name="Heiman D.I."/>
            <person name="Hepburn T.A."/>
            <person name="Howarth C."/>
            <person name="Jen D."/>
            <person name="Larson L."/>
            <person name="Lewis B."/>
            <person name="Mehta T."/>
            <person name="Park D."/>
            <person name="Pearson M."/>
            <person name="Richards J."/>
            <person name="Roberts A."/>
            <person name="Saif S."/>
            <person name="Shea T.D."/>
            <person name="Shenoy N."/>
            <person name="Sisk P."/>
            <person name="Stolte C."/>
            <person name="Sykes S.N."/>
            <person name="Thomson T."/>
            <person name="Walk T."/>
            <person name="White J."/>
            <person name="Yandava C."/>
            <person name="Straight P."/>
            <person name="Clardy J."/>
            <person name="Hung D."/>
            <person name="Kolter R."/>
            <person name="Mekalanos J."/>
            <person name="Walker S."/>
            <person name="Walsh C.T."/>
            <person name="Wieland-Brown L.C."/>
            <person name="Haas B."/>
            <person name="Nusbaum C."/>
            <person name="Birren B."/>
        </authorList>
    </citation>
    <scope>NUCLEOTIDE SEQUENCE [LARGE SCALE GENOMIC DNA]</scope>
    <source>
        <strain evidence="2 3">ATCC 53653</strain>
    </source>
</reference>
<dbReference type="Proteomes" id="UP000003963">
    <property type="component" value="Unassembled WGS sequence"/>
</dbReference>
<accession>D9W900</accession>
<protein>
    <submittedName>
        <fullName evidence="2">Uncharacterized protein</fullName>
    </submittedName>
</protein>
<feature type="region of interest" description="Disordered" evidence="1">
    <location>
        <begin position="1"/>
        <end position="27"/>
    </location>
</feature>
<sequence>MQRWRGSCPYGPLGSGGRMSQHVTPAQDAAGAIEPEALAELRGYGARMAPHWSVPVVTVAPPAAPVSPSRIRGITVPTASADLVGGMSDYGD</sequence>
<proteinExistence type="predicted"/>
<name>D9W900_9ACTN</name>
<dbReference type="EMBL" id="GG657754">
    <property type="protein sequence ID" value="EFL26782.1"/>
    <property type="molecule type" value="Genomic_DNA"/>
</dbReference>
<evidence type="ECO:0000313" key="2">
    <source>
        <dbReference type="EMBL" id="EFL26782.1"/>
    </source>
</evidence>
<keyword evidence="3" id="KW-1185">Reference proteome</keyword>
<dbReference type="STRING" id="457427.SSOG_06496"/>
<dbReference type="AlphaFoldDB" id="D9W900"/>